<comment type="subcellular location">
    <subcellularLocation>
        <location evidence="1">Membrane</location>
        <topology evidence="1">Multi-pass membrane protein</topology>
    </subcellularLocation>
</comment>
<feature type="transmembrane region" description="Helical" evidence="8">
    <location>
        <begin position="153"/>
        <end position="173"/>
    </location>
</feature>
<accession>A0AA88XYW4</accession>
<evidence type="ECO:0000256" key="3">
    <source>
        <dbReference type="ARBA" id="ARBA00022989"/>
    </source>
</evidence>
<dbReference type="PRINTS" id="PR00237">
    <property type="entry name" value="GPCRRHODOPSN"/>
</dbReference>
<feature type="transmembrane region" description="Helical" evidence="8">
    <location>
        <begin position="209"/>
        <end position="231"/>
    </location>
</feature>
<evidence type="ECO:0000313" key="10">
    <source>
        <dbReference type="EMBL" id="KAK3094513.1"/>
    </source>
</evidence>
<dbReference type="Gene3D" id="1.20.1070.10">
    <property type="entry name" value="Rhodopsin 7-helix transmembrane proteins"/>
    <property type="match status" value="1"/>
</dbReference>
<reference evidence="10" key="1">
    <citation type="submission" date="2019-08" db="EMBL/GenBank/DDBJ databases">
        <title>The improved chromosome-level genome for the pearl oyster Pinctada fucata martensii using PacBio sequencing and Hi-C.</title>
        <authorList>
            <person name="Zheng Z."/>
        </authorList>
    </citation>
    <scope>NUCLEOTIDE SEQUENCE</scope>
    <source>
        <strain evidence="10">ZZ-2019</strain>
        <tissue evidence="10">Adductor muscle</tissue>
    </source>
</reference>
<dbReference type="PANTHER" id="PTHR24243:SF230">
    <property type="entry name" value="G-PROTEIN COUPLED RECEPTORS FAMILY 1 PROFILE DOMAIN-CONTAINING PROTEIN"/>
    <property type="match status" value="1"/>
</dbReference>
<evidence type="ECO:0000256" key="2">
    <source>
        <dbReference type="ARBA" id="ARBA00022692"/>
    </source>
</evidence>
<feature type="domain" description="G-protein coupled receptors family 1 profile" evidence="9">
    <location>
        <begin position="54"/>
        <end position="322"/>
    </location>
</feature>
<keyword evidence="6" id="KW-0675">Receptor</keyword>
<evidence type="ECO:0000259" key="9">
    <source>
        <dbReference type="PROSITE" id="PS50262"/>
    </source>
</evidence>
<feature type="transmembrane region" description="Helical" evidence="8">
    <location>
        <begin position="263"/>
        <end position="289"/>
    </location>
</feature>
<dbReference type="PROSITE" id="PS50262">
    <property type="entry name" value="G_PROTEIN_RECEP_F1_2"/>
    <property type="match status" value="1"/>
</dbReference>
<protein>
    <recommendedName>
        <fullName evidence="9">G-protein coupled receptors family 1 profile domain-containing protein</fullName>
    </recommendedName>
</protein>
<evidence type="ECO:0000256" key="4">
    <source>
        <dbReference type="ARBA" id="ARBA00023040"/>
    </source>
</evidence>
<dbReference type="CDD" id="cd14978">
    <property type="entry name" value="7tmA_FMRFamide_R-like"/>
    <property type="match status" value="1"/>
</dbReference>
<feature type="transmembrane region" description="Helical" evidence="8">
    <location>
        <begin position="42"/>
        <end position="63"/>
    </location>
</feature>
<evidence type="ECO:0000256" key="1">
    <source>
        <dbReference type="ARBA" id="ARBA00004141"/>
    </source>
</evidence>
<dbReference type="SUPFAM" id="SSF81321">
    <property type="entry name" value="Family A G protein-coupled receptor-like"/>
    <property type="match status" value="1"/>
</dbReference>
<name>A0AA88XYW4_PINIB</name>
<keyword evidence="5 8" id="KW-0472">Membrane</keyword>
<dbReference type="AlphaFoldDB" id="A0AA88XYW4"/>
<evidence type="ECO:0000256" key="8">
    <source>
        <dbReference type="SAM" id="Phobius"/>
    </source>
</evidence>
<feature type="transmembrane region" description="Helical" evidence="8">
    <location>
        <begin position="114"/>
        <end position="132"/>
    </location>
</feature>
<dbReference type="EMBL" id="VSWD01000008">
    <property type="protein sequence ID" value="KAK3094513.1"/>
    <property type="molecule type" value="Genomic_DNA"/>
</dbReference>
<sequence length="359" mass="41035">MEENFSFYNETSNGSYNNISAFQQYYYASSGNKAVGLFFQKYVLPIIVFIGLVGNSLSSSTFLGKELRKISSSVYVISVLFADTGVLSSLVFVWLEVLRIRINSEDGICQFLVYWSYVCSFLSVWFVVCITVENYITICHPTKIKTMCTLRRANIVTASLTVFAFTAYLPSIFSVEVVSVSVNGKHYRMCVPSPSNKNIVHFVAYADSVVTLIIPLVLIFFMLLAISLAILRSMQQKRRRSVATNLNEKQRFKNIPQLRVAKMLYVLSVTFFILNVPSHATRIYILFGLSSSTWTGSEEQAIIQLLLQFIYYTNFAIKFFLFVSCSKNFRKILVKQFCRKRQQYKSVNRSDTETKTTSL</sequence>
<dbReference type="GO" id="GO:0005886">
    <property type="term" value="C:plasma membrane"/>
    <property type="evidence" value="ECO:0007669"/>
    <property type="project" value="TreeGrafter"/>
</dbReference>
<keyword evidence="2 8" id="KW-0812">Transmembrane</keyword>
<evidence type="ECO:0000256" key="6">
    <source>
        <dbReference type="ARBA" id="ARBA00023170"/>
    </source>
</evidence>
<keyword evidence="7" id="KW-0807">Transducer</keyword>
<proteinExistence type="predicted"/>
<dbReference type="InterPro" id="IPR000276">
    <property type="entry name" value="GPCR_Rhodpsn"/>
</dbReference>
<evidence type="ECO:0000313" key="11">
    <source>
        <dbReference type="Proteomes" id="UP001186944"/>
    </source>
</evidence>
<dbReference type="PANTHER" id="PTHR24243">
    <property type="entry name" value="G-PROTEIN COUPLED RECEPTOR"/>
    <property type="match status" value="1"/>
</dbReference>
<dbReference type="InterPro" id="IPR017452">
    <property type="entry name" value="GPCR_Rhodpsn_7TM"/>
</dbReference>
<keyword evidence="11" id="KW-1185">Reference proteome</keyword>
<feature type="transmembrane region" description="Helical" evidence="8">
    <location>
        <begin position="75"/>
        <end position="94"/>
    </location>
</feature>
<organism evidence="10 11">
    <name type="scientific">Pinctada imbricata</name>
    <name type="common">Atlantic pearl-oyster</name>
    <name type="synonym">Pinctada martensii</name>
    <dbReference type="NCBI Taxonomy" id="66713"/>
    <lineage>
        <taxon>Eukaryota</taxon>
        <taxon>Metazoa</taxon>
        <taxon>Spiralia</taxon>
        <taxon>Lophotrochozoa</taxon>
        <taxon>Mollusca</taxon>
        <taxon>Bivalvia</taxon>
        <taxon>Autobranchia</taxon>
        <taxon>Pteriomorphia</taxon>
        <taxon>Pterioida</taxon>
        <taxon>Pterioidea</taxon>
        <taxon>Pteriidae</taxon>
        <taxon>Pinctada</taxon>
    </lineage>
</organism>
<dbReference type="Pfam" id="PF00001">
    <property type="entry name" value="7tm_1"/>
    <property type="match status" value="1"/>
</dbReference>
<keyword evidence="3 8" id="KW-1133">Transmembrane helix</keyword>
<keyword evidence="4" id="KW-0297">G-protein coupled receptor</keyword>
<comment type="caution">
    <text evidence="10">The sequence shown here is derived from an EMBL/GenBank/DDBJ whole genome shotgun (WGS) entry which is preliminary data.</text>
</comment>
<dbReference type="Proteomes" id="UP001186944">
    <property type="component" value="Unassembled WGS sequence"/>
</dbReference>
<evidence type="ECO:0000256" key="7">
    <source>
        <dbReference type="ARBA" id="ARBA00023224"/>
    </source>
</evidence>
<gene>
    <name evidence="10" type="ORF">FSP39_002712</name>
</gene>
<dbReference type="GO" id="GO:0004930">
    <property type="term" value="F:G protein-coupled receptor activity"/>
    <property type="evidence" value="ECO:0007669"/>
    <property type="project" value="UniProtKB-KW"/>
</dbReference>
<evidence type="ECO:0000256" key="5">
    <source>
        <dbReference type="ARBA" id="ARBA00023136"/>
    </source>
</evidence>
<feature type="transmembrane region" description="Helical" evidence="8">
    <location>
        <begin position="301"/>
        <end position="323"/>
    </location>
</feature>